<evidence type="ECO:0000256" key="5">
    <source>
        <dbReference type="ARBA" id="ARBA00022691"/>
    </source>
</evidence>
<keyword evidence="4 10" id="KW-0808">Transferase</keyword>
<evidence type="ECO:0000259" key="6">
    <source>
        <dbReference type="Pfam" id="PF00590"/>
    </source>
</evidence>
<keyword evidence="5" id="KW-0949">S-adenosyl-L-methionine</keyword>
<feature type="domain" description="CobE/GbiG C-terminal" evidence="7">
    <location>
        <begin position="236"/>
        <end position="375"/>
    </location>
</feature>
<evidence type="ECO:0000256" key="3">
    <source>
        <dbReference type="ARBA" id="ARBA00022603"/>
    </source>
</evidence>
<evidence type="ECO:0000259" key="8">
    <source>
        <dbReference type="Pfam" id="PF11760"/>
    </source>
</evidence>
<dbReference type="CDD" id="cd11646">
    <property type="entry name" value="Precorrin_3B_C17_MT"/>
    <property type="match status" value="1"/>
</dbReference>
<dbReference type="GO" id="GO:0032259">
    <property type="term" value="P:methylation"/>
    <property type="evidence" value="ECO:0007669"/>
    <property type="project" value="UniProtKB-KW"/>
</dbReference>
<dbReference type="InterPro" id="IPR038029">
    <property type="entry name" value="GbiG_N_sf"/>
</dbReference>
<feature type="domain" description="Tetrapyrrole methylase" evidence="6">
    <location>
        <begin position="387"/>
        <end position="598"/>
    </location>
</feature>
<proteinExistence type="predicted"/>
<dbReference type="InterPro" id="IPR036518">
    <property type="entry name" value="CobE/GbiG_C_sf"/>
</dbReference>
<dbReference type="InterPro" id="IPR021745">
    <property type="entry name" value="CbiG_mid"/>
</dbReference>
<feature type="domain" description="Cobalamin synthesis G N-terminal" evidence="8">
    <location>
        <begin position="54"/>
        <end position="133"/>
    </location>
</feature>
<organism evidence="10 11">
    <name type="scientific">Leptolyngbya foveolarum</name>
    <dbReference type="NCBI Taxonomy" id="47253"/>
    <lineage>
        <taxon>Bacteria</taxon>
        <taxon>Bacillati</taxon>
        <taxon>Cyanobacteriota</taxon>
        <taxon>Cyanophyceae</taxon>
        <taxon>Leptolyngbyales</taxon>
        <taxon>Leptolyngbyaceae</taxon>
        <taxon>Leptolyngbya group</taxon>
        <taxon>Leptolyngbya</taxon>
    </lineage>
</organism>
<dbReference type="PANTHER" id="PTHR47036:SF1">
    <property type="entry name" value="COBALT-FACTOR III C(17)-METHYLTRANSFERASE-RELATED"/>
    <property type="match status" value="1"/>
</dbReference>
<reference evidence="11" key="1">
    <citation type="submission" date="2018-04" db="EMBL/GenBank/DDBJ databases">
        <authorList>
            <person name="Cornet L."/>
        </authorList>
    </citation>
    <scope>NUCLEOTIDE SEQUENCE [LARGE SCALE GENOMIC DNA]</scope>
</reference>
<name>A0A2W4UM89_9CYAN</name>
<dbReference type="InterPro" id="IPR051810">
    <property type="entry name" value="Precorrin_MeTrfase"/>
</dbReference>
<evidence type="ECO:0000256" key="4">
    <source>
        <dbReference type="ARBA" id="ARBA00022679"/>
    </source>
</evidence>
<dbReference type="InterPro" id="IPR006363">
    <property type="entry name" value="Cbl_synth_CobJ/CibH_dom"/>
</dbReference>
<dbReference type="Proteomes" id="UP000249354">
    <property type="component" value="Unassembled WGS sequence"/>
</dbReference>
<dbReference type="InterPro" id="IPR002750">
    <property type="entry name" value="CobE/GbiG_C"/>
</dbReference>
<dbReference type="InterPro" id="IPR021744">
    <property type="entry name" value="CbiG_N"/>
</dbReference>
<dbReference type="Pfam" id="PF11760">
    <property type="entry name" value="CbiG_N"/>
    <property type="match status" value="1"/>
</dbReference>
<dbReference type="UniPathway" id="UPA00148"/>
<sequence>MSSIAAITTTPSGLRCLAPLCQKIAQLWVSPKLQREASALKLDHCVYDTSLADFLKLNWQQYDGFIFCLASGAVVRLISPLLTDKASDPAVVVVDSAGKFAISLCGGHQGGGDRLTQKISQLLGAQPVLTGASSPLGLSGIDTLGVPFGWVRGPGDWTGVSAAIAAEQPVQVLQEAGSDLWQAHLPAGHPFQFGFPEFADRENQGKPQARVWISPIRRKFDETSSLPKVQWYPRVLWLGIGCERDTDKALIEYAIEKVCHEYHLAMEAIAGVATLDLKADEVGLLELVKEKNWPLRCFSASVLKKIAVPNPSQVVQDAVRTPSVSEAAAIAVADDWNRLDSVSDDLEETRASDLRVKKQVVKHPDYKGAVTVAIAQAEIGYTGRTGKLHLVGTGPGSLDQITPAAKAAITDADVVIGYELYVDLIKSLLRPGQIVEALPITQERQRAERAIALAKWGLTVAVISSGDCGIYGMAGLVLEELRAQNWNGKTPAVQVFPGVSALQSAASRVGAPLMHDFCAISLSNLLTPWEVIEKRLKAAASADFIVALYNPKSKTRTKQIEFARDTFLQHRGADTPVALARSLYRPDEKITITTLGDMLDSPIDMLTTVIIGNRSSRSYAGWFITPRGYLGDLVSN</sequence>
<keyword evidence="3 10" id="KW-0489">Methyltransferase</keyword>
<comment type="pathway">
    <text evidence="1">Cofactor biosynthesis; adenosylcobalamin biosynthesis.</text>
</comment>
<dbReference type="InterPro" id="IPR014777">
    <property type="entry name" value="4pyrrole_Mease_sub1"/>
</dbReference>
<dbReference type="Gene3D" id="3.40.50.11220">
    <property type="match status" value="1"/>
</dbReference>
<dbReference type="InterPro" id="IPR014776">
    <property type="entry name" value="4pyrrole_Mease_sub2"/>
</dbReference>
<evidence type="ECO:0000259" key="7">
    <source>
        <dbReference type="Pfam" id="PF01890"/>
    </source>
</evidence>
<dbReference type="EMBL" id="QBMC01000009">
    <property type="protein sequence ID" value="PZO22536.1"/>
    <property type="molecule type" value="Genomic_DNA"/>
</dbReference>
<dbReference type="AlphaFoldDB" id="A0A2W4UM89"/>
<dbReference type="Gene3D" id="3.30.950.10">
    <property type="entry name" value="Methyltransferase, Cobalt-precorrin-4 Transmethylase, Domain 2"/>
    <property type="match status" value="1"/>
</dbReference>
<gene>
    <name evidence="10" type="primary">cobJ</name>
    <name evidence="10" type="ORF">DCF25_02745</name>
</gene>
<accession>A0A2W4UM89</accession>
<dbReference type="InterPro" id="IPR035996">
    <property type="entry name" value="4pyrrol_Methylase_sf"/>
</dbReference>
<evidence type="ECO:0000256" key="1">
    <source>
        <dbReference type="ARBA" id="ARBA00004953"/>
    </source>
</evidence>
<reference evidence="10 11" key="2">
    <citation type="submission" date="2018-06" db="EMBL/GenBank/DDBJ databases">
        <title>Metagenomic assembly of (sub)arctic Cyanobacteria and their associated microbiome from non-axenic cultures.</title>
        <authorList>
            <person name="Baurain D."/>
        </authorList>
    </citation>
    <scope>NUCLEOTIDE SEQUENCE [LARGE SCALE GENOMIC DNA]</scope>
    <source>
        <strain evidence="10">ULC129bin1</strain>
    </source>
</reference>
<dbReference type="PANTHER" id="PTHR47036">
    <property type="entry name" value="COBALT-FACTOR III C(17)-METHYLTRANSFERASE-RELATED"/>
    <property type="match status" value="1"/>
</dbReference>
<evidence type="ECO:0000313" key="11">
    <source>
        <dbReference type="Proteomes" id="UP000249354"/>
    </source>
</evidence>
<comment type="caution">
    <text evidence="10">The sequence shown here is derived from an EMBL/GenBank/DDBJ whole genome shotgun (WGS) entry which is preliminary data.</text>
</comment>
<dbReference type="Pfam" id="PF01890">
    <property type="entry name" value="CbiG_C"/>
    <property type="match status" value="1"/>
</dbReference>
<evidence type="ECO:0000256" key="2">
    <source>
        <dbReference type="ARBA" id="ARBA00022573"/>
    </source>
</evidence>
<dbReference type="SUPFAM" id="SSF159664">
    <property type="entry name" value="CobE/GbiG C-terminal domain-like"/>
    <property type="match status" value="1"/>
</dbReference>
<dbReference type="SUPFAM" id="SSF159672">
    <property type="entry name" value="CbiG N-terminal domain-like"/>
    <property type="match status" value="1"/>
</dbReference>
<dbReference type="GO" id="GO:0008168">
    <property type="term" value="F:methyltransferase activity"/>
    <property type="evidence" value="ECO:0007669"/>
    <property type="project" value="UniProtKB-KW"/>
</dbReference>
<dbReference type="Pfam" id="PF00590">
    <property type="entry name" value="TP_methylase"/>
    <property type="match status" value="1"/>
</dbReference>
<protein>
    <submittedName>
        <fullName evidence="10">Precorrin-3B C(17)-methyltransferase</fullName>
    </submittedName>
</protein>
<evidence type="ECO:0000313" key="10">
    <source>
        <dbReference type="EMBL" id="PZO22536.1"/>
    </source>
</evidence>
<keyword evidence="2" id="KW-0169">Cobalamin biosynthesis</keyword>
<feature type="domain" description="Cobalamin biosynthesis central region" evidence="9">
    <location>
        <begin position="140"/>
        <end position="233"/>
    </location>
</feature>
<dbReference type="Gene3D" id="3.40.1010.10">
    <property type="entry name" value="Cobalt-precorrin-4 Transmethylase, Domain 1"/>
    <property type="match status" value="1"/>
</dbReference>
<dbReference type="NCBIfam" id="TIGR01466">
    <property type="entry name" value="cobJ_cbiH"/>
    <property type="match status" value="1"/>
</dbReference>
<dbReference type="Pfam" id="PF11761">
    <property type="entry name" value="CbiG_mid"/>
    <property type="match status" value="1"/>
</dbReference>
<dbReference type="Gene3D" id="3.30.420.180">
    <property type="entry name" value="CobE/GbiG C-terminal domain"/>
    <property type="match status" value="1"/>
</dbReference>
<dbReference type="InterPro" id="IPR000878">
    <property type="entry name" value="4pyrrol_Mease"/>
</dbReference>
<evidence type="ECO:0000259" key="9">
    <source>
        <dbReference type="Pfam" id="PF11761"/>
    </source>
</evidence>
<dbReference type="SUPFAM" id="SSF53790">
    <property type="entry name" value="Tetrapyrrole methylase"/>
    <property type="match status" value="1"/>
</dbReference>
<dbReference type="GO" id="GO:0009236">
    <property type="term" value="P:cobalamin biosynthetic process"/>
    <property type="evidence" value="ECO:0007669"/>
    <property type="project" value="UniProtKB-UniPathway"/>
</dbReference>